<dbReference type="RefSeq" id="WP_022789607.1">
    <property type="nucleotide sequence ID" value="NZ_UHFX01000003.1"/>
</dbReference>
<keyword evidence="1" id="KW-0808">Transferase</keyword>
<dbReference type="InterPro" id="IPR051471">
    <property type="entry name" value="Bacterial_PTS_sugar_comp"/>
</dbReference>
<dbReference type="GO" id="GO:0016740">
    <property type="term" value="F:transferase activity"/>
    <property type="evidence" value="ECO:0007669"/>
    <property type="project" value="UniProtKB-KW"/>
</dbReference>
<name>A0A380LQV8_9FIRM</name>
<dbReference type="InterPro" id="IPR036662">
    <property type="entry name" value="PTS_EIIA_man-typ_sf"/>
</dbReference>
<protein>
    <submittedName>
        <fullName evidence="3">PTS system IIA component</fullName>
    </submittedName>
</protein>
<dbReference type="GO" id="GO:0016020">
    <property type="term" value="C:membrane"/>
    <property type="evidence" value="ECO:0007669"/>
    <property type="project" value="InterPro"/>
</dbReference>
<dbReference type="Pfam" id="PF03610">
    <property type="entry name" value="EIIA-man"/>
    <property type="match status" value="1"/>
</dbReference>
<dbReference type="SUPFAM" id="SSF53062">
    <property type="entry name" value="PTS system fructose IIA component-like"/>
    <property type="match status" value="1"/>
</dbReference>
<accession>A0A380LQV8</accession>
<evidence type="ECO:0000313" key="3">
    <source>
        <dbReference type="EMBL" id="SUO04960.1"/>
    </source>
</evidence>
<dbReference type="PANTHER" id="PTHR33799">
    <property type="entry name" value="PTS PERMEASE-RELATED-RELATED"/>
    <property type="match status" value="1"/>
</dbReference>
<dbReference type="GO" id="GO:0009401">
    <property type="term" value="P:phosphoenolpyruvate-dependent sugar phosphotransferase system"/>
    <property type="evidence" value="ECO:0007669"/>
    <property type="project" value="InterPro"/>
</dbReference>
<sequence>MGDAFEVLVVTHAALSKGYFSALQLILDIDQNDMDVLSFETGEALDTFSNKISDVVENKYKDKNMVILLDLPGGTPANMALPFLSDSRKLIAGINLPLVLELMIAKKNGVSWEELDLETIIENARTSIIFYNKLLKTEDKK</sequence>
<dbReference type="Proteomes" id="UP000255523">
    <property type="component" value="Unassembled WGS sequence"/>
</dbReference>
<organism evidence="3 4">
    <name type="scientific">Faecalicoccus pleomorphus</name>
    <dbReference type="NCBI Taxonomy" id="1323"/>
    <lineage>
        <taxon>Bacteria</taxon>
        <taxon>Bacillati</taxon>
        <taxon>Bacillota</taxon>
        <taxon>Erysipelotrichia</taxon>
        <taxon>Erysipelotrichales</taxon>
        <taxon>Erysipelotrichaceae</taxon>
        <taxon>Faecalicoccus</taxon>
    </lineage>
</organism>
<reference evidence="3 4" key="1">
    <citation type="submission" date="2018-06" db="EMBL/GenBank/DDBJ databases">
        <authorList>
            <consortium name="Pathogen Informatics"/>
            <person name="Doyle S."/>
        </authorList>
    </citation>
    <scope>NUCLEOTIDE SEQUENCE [LARGE SCALE GENOMIC DNA]</scope>
    <source>
        <strain evidence="3 4">NCTC11087</strain>
    </source>
</reference>
<evidence type="ECO:0000256" key="1">
    <source>
        <dbReference type="ARBA" id="ARBA00022679"/>
    </source>
</evidence>
<dbReference type="InterPro" id="IPR004701">
    <property type="entry name" value="PTS_EIIA_man-typ"/>
</dbReference>
<dbReference type="Gene3D" id="3.40.50.510">
    <property type="entry name" value="Phosphotransferase system, mannose-type IIA component"/>
    <property type="match status" value="1"/>
</dbReference>
<dbReference type="AlphaFoldDB" id="A0A380LQV8"/>
<dbReference type="PANTHER" id="PTHR33799:SF1">
    <property type="entry name" value="PTS SYSTEM MANNOSE-SPECIFIC EIIAB COMPONENT-RELATED"/>
    <property type="match status" value="1"/>
</dbReference>
<feature type="domain" description="PTS EIIA type-4" evidence="2">
    <location>
        <begin position="4"/>
        <end position="128"/>
    </location>
</feature>
<evidence type="ECO:0000259" key="2">
    <source>
        <dbReference type="PROSITE" id="PS51096"/>
    </source>
</evidence>
<gene>
    <name evidence="3" type="primary">PTS-EII</name>
    <name evidence="3" type="ORF">NCTC11087_01892</name>
</gene>
<dbReference type="GeneID" id="77462831"/>
<dbReference type="PROSITE" id="PS51096">
    <property type="entry name" value="PTS_EIIA_TYPE_4"/>
    <property type="match status" value="1"/>
</dbReference>
<keyword evidence="4" id="KW-1185">Reference proteome</keyword>
<dbReference type="OrthoDB" id="6623712at2"/>
<dbReference type="EMBL" id="UHFX01000003">
    <property type="protein sequence ID" value="SUO04960.1"/>
    <property type="molecule type" value="Genomic_DNA"/>
</dbReference>
<proteinExistence type="predicted"/>
<evidence type="ECO:0000313" key="4">
    <source>
        <dbReference type="Proteomes" id="UP000255523"/>
    </source>
</evidence>